<accession>A0A9Q3D9N6</accession>
<dbReference type="CDD" id="cd00024">
    <property type="entry name" value="CD_CSD"/>
    <property type="match status" value="1"/>
</dbReference>
<gene>
    <name evidence="4" type="ORF">O181_038345</name>
</gene>
<comment type="subcellular location">
    <subcellularLocation>
        <location evidence="1">Nucleus</location>
    </subcellularLocation>
</comment>
<dbReference type="Gene3D" id="1.10.340.70">
    <property type="match status" value="1"/>
</dbReference>
<dbReference type="InterPro" id="IPR016197">
    <property type="entry name" value="Chromo-like_dom_sf"/>
</dbReference>
<keyword evidence="2" id="KW-0539">Nucleus</keyword>
<dbReference type="SUPFAM" id="SSF54160">
    <property type="entry name" value="Chromo domain-like"/>
    <property type="match status" value="1"/>
</dbReference>
<dbReference type="PROSITE" id="PS50013">
    <property type="entry name" value="CHROMO_2"/>
    <property type="match status" value="1"/>
</dbReference>
<evidence type="ECO:0000313" key="4">
    <source>
        <dbReference type="EMBL" id="MBW0498630.1"/>
    </source>
</evidence>
<dbReference type="Proteomes" id="UP000765509">
    <property type="component" value="Unassembled WGS sequence"/>
</dbReference>
<dbReference type="PANTHER" id="PTHR22812">
    <property type="entry name" value="CHROMOBOX PROTEIN"/>
    <property type="match status" value="1"/>
</dbReference>
<dbReference type="EMBL" id="AVOT02014821">
    <property type="protein sequence ID" value="MBW0498630.1"/>
    <property type="molecule type" value="Genomic_DNA"/>
</dbReference>
<evidence type="ECO:0000256" key="2">
    <source>
        <dbReference type="ARBA" id="ARBA00023242"/>
    </source>
</evidence>
<protein>
    <recommendedName>
        <fullName evidence="3">Chromo domain-containing protein</fullName>
    </recommendedName>
</protein>
<evidence type="ECO:0000256" key="1">
    <source>
        <dbReference type="ARBA" id="ARBA00004123"/>
    </source>
</evidence>
<evidence type="ECO:0000313" key="5">
    <source>
        <dbReference type="Proteomes" id="UP000765509"/>
    </source>
</evidence>
<name>A0A9Q3D9N6_9BASI</name>
<dbReference type="AlphaFoldDB" id="A0A9Q3D9N6"/>
<feature type="domain" description="Chromo" evidence="3">
    <location>
        <begin position="210"/>
        <end position="271"/>
    </location>
</feature>
<dbReference type="GO" id="GO:0005634">
    <property type="term" value="C:nucleus"/>
    <property type="evidence" value="ECO:0007669"/>
    <property type="project" value="UniProtKB-SubCell"/>
</dbReference>
<sequence length="274" mass="31956">MSSKDPTRLQAHWAEFLSKYHFSITYRPGLLATLPDALSHWDNIYPERGGNFISKNPINYQRIIKQDEIQPSKFFAVKVECFSNSSKWIQKELWQDPQYRNQVVVSNDPTIQLRILQKGHNSPLAGHPGQEKTLKLFKKDFHWSVMTRCIMIVGSLSNLEESQNSYLLSQWKSINPGFYISLLEPVKTSTIPNWRQEPPPPIIIEEEEEWEVSQILDSEIKRGKLRYLVECKGFSQDQERSTWELTKNLMNLPELLKDFHSLYPEKPGPNPSRA</sequence>
<dbReference type="InterPro" id="IPR000953">
    <property type="entry name" value="Chromo/chromo_shadow_dom"/>
</dbReference>
<dbReference type="InterPro" id="IPR041588">
    <property type="entry name" value="Integrase_H2C2"/>
</dbReference>
<reference evidence="4" key="1">
    <citation type="submission" date="2021-03" db="EMBL/GenBank/DDBJ databases">
        <title>Draft genome sequence of rust myrtle Austropuccinia psidii MF-1, a brazilian biotype.</title>
        <authorList>
            <person name="Quecine M.C."/>
            <person name="Pachon D.M.R."/>
            <person name="Bonatelli M.L."/>
            <person name="Correr F.H."/>
            <person name="Franceschini L.M."/>
            <person name="Leite T.F."/>
            <person name="Margarido G.R.A."/>
            <person name="Almeida C.A."/>
            <person name="Ferrarezi J.A."/>
            <person name="Labate C.A."/>
        </authorList>
    </citation>
    <scope>NUCLEOTIDE SEQUENCE</scope>
    <source>
        <strain evidence="4">MF-1</strain>
    </source>
</reference>
<dbReference type="Gene3D" id="2.40.50.40">
    <property type="match status" value="1"/>
</dbReference>
<keyword evidence="5" id="KW-1185">Reference proteome</keyword>
<proteinExistence type="predicted"/>
<dbReference type="GO" id="GO:0006338">
    <property type="term" value="P:chromatin remodeling"/>
    <property type="evidence" value="ECO:0007669"/>
    <property type="project" value="UniProtKB-ARBA"/>
</dbReference>
<evidence type="ECO:0000259" key="3">
    <source>
        <dbReference type="PROSITE" id="PS50013"/>
    </source>
</evidence>
<organism evidence="4 5">
    <name type="scientific">Austropuccinia psidii MF-1</name>
    <dbReference type="NCBI Taxonomy" id="1389203"/>
    <lineage>
        <taxon>Eukaryota</taxon>
        <taxon>Fungi</taxon>
        <taxon>Dikarya</taxon>
        <taxon>Basidiomycota</taxon>
        <taxon>Pucciniomycotina</taxon>
        <taxon>Pucciniomycetes</taxon>
        <taxon>Pucciniales</taxon>
        <taxon>Sphaerophragmiaceae</taxon>
        <taxon>Austropuccinia</taxon>
    </lineage>
</organism>
<comment type="caution">
    <text evidence="4">The sequence shown here is derived from an EMBL/GenBank/DDBJ whole genome shotgun (WGS) entry which is preliminary data.</text>
</comment>
<dbReference type="InterPro" id="IPR051219">
    <property type="entry name" value="Heterochromatin_chromo-domain"/>
</dbReference>
<dbReference type="Pfam" id="PF17921">
    <property type="entry name" value="Integrase_H2C2"/>
    <property type="match status" value="1"/>
</dbReference>